<dbReference type="Proteomes" id="UP000282613">
    <property type="component" value="Unassembled WGS sequence"/>
</dbReference>
<dbReference type="AlphaFoldDB" id="A0A0R3WEW6"/>
<proteinExistence type="predicted"/>
<dbReference type="EMBL" id="UYRS01019126">
    <property type="protein sequence ID" value="VDK43108.1"/>
    <property type="molecule type" value="Genomic_DNA"/>
</dbReference>
<sequence>MGVCGYKIDPRALLTSPNVILRGVSVGGMTYAAYKRHISIQSYNQYADDVTEASRDPHADEAIGGYIDYFNRSPTAVQAGFDASATMDDELIADEQHRAGDTVLLTS</sequence>
<evidence type="ECO:0000313" key="1">
    <source>
        <dbReference type="EMBL" id="VDK43108.1"/>
    </source>
</evidence>
<reference evidence="1 2" key="2">
    <citation type="submission" date="2018-11" db="EMBL/GenBank/DDBJ databases">
        <authorList>
            <consortium name="Pathogen Informatics"/>
        </authorList>
    </citation>
    <scope>NUCLEOTIDE SEQUENCE [LARGE SCALE GENOMIC DNA]</scope>
</reference>
<keyword evidence="2" id="KW-1185">Reference proteome</keyword>
<organism evidence="3">
    <name type="scientific">Taenia asiatica</name>
    <name type="common">Asian tapeworm</name>
    <dbReference type="NCBI Taxonomy" id="60517"/>
    <lineage>
        <taxon>Eukaryota</taxon>
        <taxon>Metazoa</taxon>
        <taxon>Spiralia</taxon>
        <taxon>Lophotrochozoa</taxon>
        <taxon>Platyhelminthes</taxon>
        <taxon>Cestoda</taxon>
        <taxon>Eucestoda</taxon>
        <taxon>Cyclophyllidea</taxon>
        <taxon>Taeniidae</taxon>
        <taxon>Taenia</taxon>
    </lineage>
</organism>
<accession>A0A0R3WEW6</accession>
<dbReference type="STRING" id="60517.A0A0R3WEW6"/>
<name>A0A0R3WEW6_TAEAS</name>
<reference evidence="3" key="1">
    <citation type="submission" date="2017-02" db="UniProtKB">
        <authorList>
            <consortium name="WormBaseParasite"/>
        </authorList>
    </citation>
    <scope>IDENTIFICATION</scope>
</reference>
<evidence type="ECO:0000313" key="3">
    <source>
        <dbReference type="WBParaSite" id="TASK_0000938001-mRNA-1"/>
    </source>
</evidence>
<dbReference type="OrthoDB" id="10041611at2759"/>
<protein>
    <submittedName>
        <fullName evidence="3">Peptidase_S8 domain-containing protein</fullName>
    </submittedName>
</protein>
<dbReference type="WBParaSite" id="TASK_0000938001-mRNA-1">
    <property type="protein sequence ID" value="TASK_0000938001-mRNA-1"/>
    <property type="gene ID" value="TASK_0000938001"/>
</dbReference>
<gene>
    <name evidence="1" type="ORF">TASK_LOCUS9381</name>
</gene>
<evidence type="ECO:0000313" key="2">
    <source>
        <dbReference type="Proteomes" id="UP000282613"/>
    </source>
</evidence>